<dbReference type="NCBIfam" id="TIGR03918">
    <property type="entry name" value="GTP_HydF"/>
    <property type="match status" value="1"/>
</dbReference>
<dbReference type="RefSeq" id="WP_118399314.1">
    <property type="nucleotide sequence ID" value="NZ_QRUK01000045.1"/>
</dbReference>
<name>A0A412EWK9_9FIRM</name>
<dbReference type="CDD" id="cd00880">
    <property type="entry name" value="Era_like"/>
    <property type="match status" value="1"/>
</dbReference>
<dbReference type="InterPro" id="IPR027417">
    <property type="entry name" value="P-loop_NTPase"/>
</dbReference>
<evidence type="ECO:0000259" key="3">
    <source>
        <dbReference type="Pfam" id="PF01926"/>
    </source>
</evidence>
<dbReference type="NCBIfam" id="TIGR00231">
    <property type="entry name" value="small_GTP"/>
    <property type="match status" value="1"/>
</dbReference>
<dbReference type="InterPro" id="IPR005225">
    <property type="entry name" value="Small_GTP-bd"/>
</dbReference>
<dbReference type="AlphaFoldDB" id="A0A412EWK9"/>
<dbReference type="Pfam" id="PF18133">
    <property type="entry name" value="HydF_tetramer"/>
    <property type="match status" value="1"/>
</dbReference>
<dbReference type="PANTHER" id="PTHR42714:SF6">
    <property type="entry name" value="TRANSLATION INITIATION FACTOR IF-2"/>
    <property type="match status" value="1"/>
</dbReference>
<dbReference type="InterPro" id="IPR041606">
    <property type="entry name" value="HydF_dimer"/>
</dbReference>
<sequence length="428" mass="47483">MSLNNTPSAERLHIGIFGKRNAGKSSVINALTGQNLAIVSDIKGTTTDPVLKSMELLPLGPVVIIDTPGLDDDADVLGALRIQKAYQMLNKTDIAILVIDGTVGITEEDKKILTRIQDKKIPYIVVLNKADLAVSKVCPGNQSDSDVCKPLDSMTTQIARSCQIAKEHILWVSAQDHSNIQELKELIGKLIPSSDNDRYIVRDLIRPMDLIVLVVPIDSAAPKGRLILPQQQTIRDILESGAISIVVRETELADTLKKLGRDPDLVITDSQAFKQVSAIVPEHVPLTSFSILFARYKGNLKTVVHGAYTLDKLKKGDKILISEGCTHHRQCGDIGTVKLPNLIRRYTEKDFEFEFTSGTEFPLNLSEYQLIIHCGGCMLNEREMKYRLKCAEDAHIPMTNYGTAIAYMNRILNRSISIFRDTLDLKEI</sequence>
<feature type="domain" description="G" evidence="3">
    <location>
        <begin position="13"/>
        <end position="129"/>
    </location>
</feature>
<feature type="domain" description="Hydrogen maturase F tetramerization" evidence="5">
    <location>
        <begin position="302"/>
        <end position="417"/>
    </location>
</feature>
<dbReference type="Pfam" id="PF01926">
    <property type="entry name" value="MMR_HSR1"/>
    <property type="match status" value="1"/>
</dbReference>
<evidence type="ECO:0000256" key="1">
    <source>
        <dbReference type="ARBA" id="ARBA00022741"/>
    </source>
</evidence>
<dbReference type="InterPro" id="IPR040644">
    <property type="entry name" value="HydF_tetramer"/>
</dbReference>
<dbReference type="Pfam" id="PF18128">
    <property type="entry name" value="HydF_dimer"/>
    <property type="match status" value="1"/>
</dbReference>
<dbReference type="Proteomes" id="UP000283652">
    <property type="component" value="Unassembled WGS sequence"/>
</dbReference>
<dbReference type="EMBL" id="QRUK01000045">
    <property type="protein sequence ID" value="RGR54046.1"/>
    <property type="molecule type" value="Genomic_DNA"/>
</dbReference>
<evidence type="ECO:0000259" key="5">
    <source>
        <dbReference type="Pfam" id="PF18133"/>
    </source>
</evidence>
<accession>A0A412EWK9</accession>
<dbReference type="InterPro" id="IPR023873">
    <property type="entry name" value="FeFe-hyd_GTPase_HydF"/>
</dbReference>
<evidence type="ECO:0000256" key="2">
    <source>
        <dbReference type="ARBA" id="ARBA00023134"/>
    </source>
</evidence>
<dbReference type="GO" id="GO:0005737">
    <property type="term" value="C:cytoplasm"/>
    <property type="evidence" value="ECO:0007669"/>
    <property type="project" value="TreeGrafter"/>
</dbReference>
<protein>
    <submittedName>
        <fullName evidence="6">[FeFe] hydrogenase H-cluster maturation GTPase HydF</fullName>
    </submittedName>
</protein>
<dbReference type="GO" id="GO:0002098">
    <property type="term" value="P:tRNA wobble uridine modification"/>
    <property type="evidence" value="ECO:0007669"/>
    <property type="project" value="TreeGrafter"/>
</dbReference>
<dbReference type="GO" id="GO:0005525">
    <property type="term" value="F:GTP binding"/>
    <property type="evidence" value="ECO:0007669"/>
    <property type="project" value="UniProtKB-KW"/>
</dbReference>
<keyword evidence="2" id="KW-0342">GTP-binding</keyword>
<feature type="domain" description="Hydrogen maturase F dimerization" evidence="4">
    <location>
        <begin position="200"/>
        <end position="298"/>
    </location>
</feature>
<dbReference type="GO" id="GO:0030488">
    <property type="term" value="P:tRNA methylation"/>
    <property type="evidence" value="ECO:0007669"/>
    <property type="project" value="TreeGrafter"/>
</dbReference>
<dbReference type="Gene3D" id="3.40.50.300">
    <property type="entry name" value="P-loop containing nucleotide triphosphate hydrolases"/>
    <property type="match status" value="1"/>
</dbReference>
<dbReference type="Gene3D" id="3.40.50.11420">
    <property type="match status" value="1"/>
</dbReference>
<evidence type="ECO:0000313" key="7">
    <source>
        <dbReference type="Proteomes" id="UP000283652"/>
    </source>
</evidence>
<keyword evidence="1" id="KW-0547">Nucleotide-binding</keyword>
<evidence type="ECO:0000259" key="4">
    <source>
        <dbReference type="Pfam" id="PF18128"/>
    </source>
</evidence>
<proteinExistence type="predicted"/>
<dbReference type="InterPro" id="IPR006073">
    <property type="entry name" value="GTP-bd"/>
</dbReference>
<dbReference type="PANTHER" id="PTHR42714">
    <property type="entry name" value="TRNA MODIFICATION GTPASE GTPBP3"/>
    <property type="match status" value="1"/>
</dbReference>
<gene>
    <name evidence="6" type="primary">hydF</name>
    <name evidence="6" type="ORF">DWY33_15085</name>
</gene>
<dbReference type="Gene3D" id="3.40.50.11410">
    <property type="match status" value="1"/>
</dbReference>
<dbReference type="SUPFAM" id="SSF52540">
    <property type="entry name" value="P-loop containing nucleoside triphosphate hydrolases"/>
    <property type="match status" value="1"/>
</dbReference>
<organism evidence="6 7">
    <name type="scientific">Dorea formicigenerans</name>
    <dbReference type="NCBI Taxonomy" id="39486"/>
    <lineage>
        <taxon>Bacteria</taxon>
        <taxon>Bacillati</taxon>
        <taxon>Bacillota</taxon>
        <taxon>Clostridia</taxon>
        <taxon>Lachnospirales</taxon>
        <taxon>Lachnospiraceae</taxon>
        <taxon>Dorea</taxon>
    </lineage>
</organism>
<reference evidence="6 7" key="1">
    <citation type="submission" date="2018-08" db="EMBL/GenBank/DDBJ databases">
        <title>A genome reference for cultivated species of the human gut microbiota.</title>
        <authorList>
            <person name="Zou Y."/>
            <person name="Xue W."/>
            <person name="Luo G."/>
        </authorList>
    </citation>
    <scope>NUCLEOTIDE SEQUENCE [LARGE SCALE GENOMIC DNA]</scope>
    <source>
        <strain evidence="6 7">AF25-11</strain>
    </source>
</reference>
<evidence type="ECO:0000313" key="6">
    <source>
        <dbReference type="EMBL" id="RGR54046.1"/>
    </source>
</evidence>
<comment type="caution">
    <text evidence="6">The sequence shown here is derived from an EMBL/GenBank/DDBJ whole genome shotgun (WGS) entry which is preliminary data.</text>
</comment>